<dbReference type="Pfam" id="PF08473">
    <property type="entry name" value="VGCC_alpha2"/>
    <property type="match status" value="1"/>
</dbReference>
<dbReference type="SUPFAM" id="SSF53300">
    <property type="entry name" value="vWA-like"/>
    <property type="match status" value="1"/>
</dbReference>
<reference evidence="19" key="2">
    <citation type="submission" date="2025-08" db="UniProtKB">
        <authorList>
            <consortium name="Ensembl"/>
        </authorList>
    </citation>
    <scope>IDENTIFICATION</scope>
</reference>
<evidence type="ECO:0000313" key="19">
    <source>
        <dbReference type="Ensembl" id="ENSMMDP00005023691.1"/>
    </source>
</evidence>
<evidence type="ECO:0000256" key="13">
    <source>
        <dbReference type="ARBA" id="ARBA00023136"/>
    </source>
</evidence>
<dbReference type="GO" id="GO:0046959">
    <property type="term" value="P:habituation"/>
    <property type="evidence" value="ECO:0007669"/>
    <property type="project" value="Ensembl"/>
</dbReference>
<evidence type="ECO:0000256" key="12">
    <source>
        <dbReference type="ARBA" id="ARBA00023065"/>
    </source>
</evidence>
<keyword evidence="13" id="KW-0472">Membrane</keyword>
<evidence type="ECO:0000256" key="9">
    <source>
        <dbReference type="ARBA" id="ARBA00022837"/>
    </source>
</evidence>
<dbReference type="GO" id="GO:0005891">
    <property type="term" value="C:voltage-gated calcium channel complex"/>
    <property type="evidence" value="ECO:0007669"/>
    <property type="project" value="TreeGrafter"/>
</dbReference>
<keyword evidence="16" id="KW-0407">Ion channel</keyword>
<evidence type="ECO:0000256" key="14">
    <source>
        <dbReference type="ARBA" id="ARBA00023157"/>
    </source>
</evidence>
<comment type="subcellular location">
    <subcellularLocation>
        <location evidence="1">Membrane</location>
        <topology evidence="1">Single-pass type I membrane protein</topology>
    </subcellularLocation>
</comment>
<keyword evidence="17" id="KW-0175">Coiled coil</keyword>
<evidence type="ECO:0000256" key="8">
    <source>
        <dbReference type="ARBA" id="ARBA00022729"/>
    </source>
</evidence>
<dbReference type="GO" id="GO:0046872">
    <property type="term" value="F:metal ion binding"/>
    <property type="evidence" value="ECO:0007669"/>
    <property type="project" value="UniProtKB-KW"/>
</dbReference>
<reference evidence="19" key="1">
    <citation type="submission" date="2019-06" db="EMBL/GenBank/DDBJ databases">
        <authorList>
            <consortium name="Wellcome Sanger Institute Data Sharing"/>
        </authorList>
    </citation>
    <scope>NUCLEOTIDE SEQUENCE [LARGE SCALE GENOMIC DNA]</scope>
</reference>
<dbReference type="Proteomes" id="UP000472263">
    <property type="component" value="Chromosome 5"/>
</dbReference>
<dbReference type="InParanoid" id="A0A667YRF1"/>
<evidence type="ECO:0000256" key="7">
    <source>
        <dbReference type="ARBA" id="ARBA00022723"/>
    </source>
</evidence>
<keyword evidence="5" id="KW-0107">Calcium channel</keyword>
<dbReference type="Pfam" id="PF08399">
    <property type="entry name" value="VWA_N"/>
    <property type="match status" value="1"/>
</dbReference>
<name>A0A667YRF1_9TELE</name>
<keyword evidence="14" id="KW-1015">Disulfide bond</keyword>
<dbReference type="InterPro" id="IPR013680">
    <property type="entry name" value="VDCC_a2/dsu"/>
</dbReference>
<keyword evidence="12" id="KW-0406">Ion transport</keyword>
<feature type="domain" description="VWFA" evidence="18">
    <location>
        <begin position="244"/>
        <end position="359"/>
    </location>
</feature>
<dbReference type="Gene3D" id="3.40.50.410">
    <property type="entry name" value="von Willebrand factor, type A domain"/>
    <property type="match status" value="1"/>
</dbReference>
<keyword evidence="3" id="KW-0813">Transport</keyword>
<reference evidence="19" key="3">
    <citation type="submission" date="2025-09" db="UniProtKB">
        <authorList>
            <consortium name="Ensembl"/>
        </authorList>
    </citation>
    <scope>IDENTIFICATION</scope>
</reference>
<dbReference type="GeneTree" id="ENSGT00940000155766"/>
<dbReference type="FunFam" id="3.30.450.20:FF:000012">
    <property type="entry name" value="Calcium channel, voltage-dependent, alpha2/delta subunit 3"/>
    <property type="match status" value="1"/>
</dbReference>
<keyword evidence="9" id="KW-0106">Calcium</keyword>
<keyword evidence="20" id="KW-1185">Reference proteome</keyword>
<evidence type="ECO:0000256" key="11">
    <source>
        <dbReference type="ARBA" id="ARBA00022989"/>
    </source>
</evidence>
<dbReference type="InterPro" id="IPR002035">
    <property type="entry name" value="VWF_A"/>
</dbReference>
<dbReference type="Ensembl" id="ENSMMDT00005024200.1">
    <property type="protein sequence ID" value="ENSMMDP00005023691.1"/>
    <property type="gene ID" value="ENSMMDG00005011410.1"/>
</dbReference>
<dbReference type="InterPro" id="IPR051173">
    <property type="entry name" value="Ca_channel_alpha-2/delta"/>
</dbReference>
<dbReference type="PANTHER" id="PTHR10166">
    <property type="entry name" value="VOLTAGE-DEPENDENT CALCIUM CHANNEL SUBUNIT ALPHA-2/DELTA-RELATED"/>
    <property type="match status" value="1"/>
</dbReference>
<proteinExistence type="inferred from homology"/>
<evidence type="ECO:0000256" key="1">
    <source>
        <dbReference type="ARBA" id="ARBA00004479"/>
    </source>
</evidence>
<evidence type="ECO:0000313" key="20">
    <source>
        <dbReference type="Proteomes" id="UP000472263"/>
    </source>
</evidence>
<dbReference type="Pfam" id="PF00092">
    <property type="entry name" value="VWA"/>
    <property type="match status" value="1"/>
</dbReference>
<keyword evidence="11" id="KW-1133">Transmembrane helix</keyword>
<keyword evidence="4" id="KW-0109">Calcium transport</keyword>
<keyword evidence="15" id="KW-0325">Glycoprotein</keyword>
<organism evidence="19 20">
    <name type="scientific">Myripristis murdjan</name>
    <name type="common">pinecone soldierfish</name>
    <dbReference type="NCBI Taxonomy" id="586833"/>
    <lineage>
        <taxon>Eukaryota</taxon>
        <taxon>Metazoa</taxon>
        <taxon>Chordata</taxon>
        <taxon>Craniata</taxon>
        <taxon>Vertebrata</taxon>
        <taxon>Euteleostomi</taxon>
        <taxon>Actinopterygii</taxon>
        <taxon>Neopterygii</taxon>
        <taxon>Teleostei</taxon>
        <taxon>Neoteleostei</taxon>
        <taxon>Acanthomorphata</taxon>
        <taxon>Holocentriformes</taxon>
        <taxon>Holocentridae</taxon>
        <taxon>Myripristis</taxon>
    </lineage>
</organism>
<evidence type="ECO:0000256" key="6">
    <source>
        <dbReference type="ARBA" id="ARBA00022692"/>
    </source>
</evidence>
<evidence type="ECO:0000256" key="5">
    <source>
        <dbReference type="ARBA" id="ARBA00022673"/>
    </source>
</evidence>
<dbReference type="AlphaFoldDB" id="A0A667YRF1"/>
<keyword evidence="7" id="KW-0479">Metal-binding</keyword>
<accession>A0A667YRF1</accession>
<evidence type="ECO:0000259" key="18">
    <source>
        <dbReference type="PROSITE" id="PS50234"/>
    </source>
</evidence>
<dbReference type="SMART" id="SM00327">
    <property type="entry name" value="VWA"/>
    <property type="match status" value="1"/>
</dbReference>
<evidence type="ECO:0000256" key="3">
    <source>
        <dbReference type="ARBA" id="ARBA00022448"/>
    </source>
</evidence>
<comment type="similarity">
    <text evidence="2">Belongs to the calcium channel subunit alpha-2/delta family.</text>
</comment>
<dbReference type="PROSITE" id="PS50234">
    <property type="entry name" value="VWFA"/>
    <property type="match status" value="1"/>
</dbReference>
<evidence type="ECO:0000256" key="17">
    <source>
        <dbReference type="SAM" id="Coils"/>
    </source>
</evidence>
<gene>
    <name evidence="19" type="primary">cacna2d3</name>
</gene>
<dbReference type="InterPro" id="IPR013608">
    <property type="entry name" value="VWA_N"/>
</dbReference>
<dbReference type="FunFam" id="3.40.50.410:FF:000007">
    <property type="entry name" value="Calcium voltage-gated channel auxiliary subunit alpha2delta 3"/>
    <property type="match status" value="1"/>
</dbReference>
<dbReference type="CDD" id="cd12912">
    <property type="entry name" value="PDC2_MCP_like"/>
    <property type="match status" value="1"/>
</dbReference>
<keyword evidence="10" id="KW-0851">Voltage-gated channel</keyword>
<feature type="coiled-coil region" evidence="17">
    <location>
        <begin position="76"/>
        <end position="111"/>
    </location>
</feature>
<protein>
    <submittedName>
        <fullName evidence="19">Calcium channel, voltage dependent, alpha2/delta subunit 3</fullName>
    </submittedName>
</protein>
<dbReference type="PANTHER" id="PTHR10166:SF56">
    <property type="entry name" value="VOLTAGE-DEPENDENT CALCIUM CHANNEL SUBUNIT ALPHA-2_DELTA-3 ISOFORM X1"/>
    <property type="match status" value="1"/>
</dbReference>
<evidence type="ECO:0000256" key="4">
    <source>
        <dbReference type="ARBA" id="ARBA00022568"/>
    </source>
</evidence>
<evidence type="ECO:0000256" key="2">
    <source>
        <dbReference type="ARBA" id="ARBA00007060"/>
    </source>
</evidence>
<dbReference type="GO" id="GO:0005245">
    <property type="term" value="F:voltage-gated calcium channel activity"/>
    <property type="evidence" value="ECO:0007669"/>
    <property type="project" value="TreeGrafter"/>
</dbReference>
<keyword evidence="8" id="KW-0732">Signal</keyword>
<evidence type="ECO:0000256" key="16">
    <source>
        <dbReference type="ARBA" id="ARBA00023303"/>
    </source>
</evidence>
<dbReference type="Gene3D" id="3.30.450.20">
    <property type="entry name" value="PAS domain"/>
    <property type="match status" value="1"/>
</dbReference>
<evidence type="ECO:0000256" key="10">
    <source>
        <dbReference type="ARBA" id="ARBA00022882"/>
    </source>
</evidence>
<keyword evidence="6" id="KW-0812">Transmembrane</keyword>
<evidence type="ECO:0000256" key="15">
    <source>
        <dbReference type="ARBA" id="ARBA00023180"/>
    </source>
</evidence>
<dbReference type="InterPro" id="IPR036465">
    <property type="entry name" value="vWFA_dom_sf"/>
</dbReference>
<sequence>MLERFWFWVYKFMYHEILLVPILYEKIGVVKLWASAFGGEIKSISAKYSGSQLLQKKYKEFEKSVRVEEIDGVKLVKNLAVKMEEMFRRKAEATRRLVEAAEEAHHQHEENPDLQYEYFNAVLINEVDEEGNNVELGGEFLLEPNDHFNNLSVNLSLSVVQVPTNMYNKDPDIVNGVYWSEALNKVFVDNFERDPSLIWQYFGSAKGFFRQYPGVKWHPDEHGVIGFDCRNRKWYIKAATSPKDVVILVDVSGSMKGLRLTIARQTVSSILDTLGDDDFFNIIAYNQEIHYVEPCLNGTLVRADRANKDHFQEHLDKLFAKGIGLLGEALTEAFTILNDFNQTGHGSVCSQAIMLVTDGATEMYDDVFEKYNWPDRKVSLTDFVHVGPPAGFLILSKYMCFVSGYFSQISTLADVQENVMRYLHVMSRPKVIDHEHDTIWTEAYVDSALNEKAGPSLMTTVAMPVFSTKNETNQGILLGVVGTDIPLQELMKIIPKHLLGIHGYAFAITNNGYILTHPDLRPLYQDGQKRRKPNYSSVDLSEVEWEDKDDILRNAMVNRRTGTFSMEVKKTVDKGKRVLKMHNDYYYTDIKGTPFSVGVALSRGHGKYFFRGNVSVEAGLHDLEQPDVALADEWTYCNTDEHHEHRHLTQIQAIKLFLTGRRPHLKCDRELIQEVLFDAVVTAPLEAYWTGLALNKSENSDKGVEIAYLGTRTGLSRTNLFVAPEQLSNQDFLTAEDKEGVFNADHFPLWYKRAAEQVPGTFVYSIPFSSGMRPFENKSVVLASTAIQLLDDRKSPIVAAVGIQMKLEFFQRKFWTACRQCSSLDGKCSISCDNEDINCYLIDNNGFILVTEVHSQTGLFFGEVEGAVMNKLLQMGSFKRCRAPFSVVKWILTELVIFLLEFNLYSWWNVDLSVKAQRSRGKTMMVPCDTEYPAFVSERTIKETTGNIDCEGCIRSFVIQQIPSSNLFMVVVDNKCDCSSTPPVTMDPIEIILKFQKDRKKPESCHPFHPEENAMECGSAAGLSSPLTAALLPLLVAFLSR</sequence>